<dbReference type="InterPro" id="IPR038471">
    <property type="entry name" value="MecA_C_sf"/>
</dbReference>
<dbReference type="Gene3D" id="3.30.70.1950">
    <property type="match status" value="1"/>
</dbReference>
<evidence type="ECO:0000313" key="4">
    <source>
        <dbReference type="EMBL" id="MSC56452.1"/>
    </source>
</evidence>
<dbReference type="EMBL" id="QSIS01000003">
    <property type="protein sequence ID" value="RHD10193.1"/>
    <property type="molecule type" value="Genomic_DNA"/>
</dbReference>
<evidence type="ECO:0000313" key="9">
    <source>
        <dbReference type="Proteomes" id="UP000095780"/>
    </source>
</evidence>
<dbReference type="EMBL" id="CZBV01000002">
    <property type="protein sequence ID" value="CUQ81642.1"/>
    <property type="molecule type" value="Genomic_DNA"/>
</dbReference>
<dbReference type="Proteomes" id="UP000481964">
    <property type="component" value="Unassembled WGS sequence"/>
</dbReference>
<organism evidence="3 9">
    <name type="scientific">Lachnospira eligens</name>
    <dbReference type="NCBI Taxonomy" id="39485"/>
    <lineage>
        <taxon>Bacteria</taxon>
        <taxon>Bacillati</taxon>
        <taxon>Bacillota</taxon>
        <taxon>Clostridia</taxon>
        <taxon>Lachnospirales</taxon>
        <taxon>Lachnospiraceae</taxon>
        <taxon>Lachnospira</taxon>
    </lineage>
</organism>
<evidence type="ECO:0000313" key="7">
    <source>
        <dbReference type="EMBL" id="RHL72441.1"/>
    </source>
</evidence>
<dbReference type="AlphaFoldDB" id="A0A174Z6P6"/>
<dbReference type="Proteomes" id="UP000285201">
    <property type="component" value="Unassembled WGS sequence"/>
</dbReference>
<dbReference type="OrthoDB" id="2040154at2"/>
<accession>A0A174Z6P6</accession>
<dbReference type="Pfam" id="PF05389">
    <property type="entry name" value="MecA"/>
    <property type="match status" value="1"/>
</dbReference>
<dbReference type="InterPro" id="IPR008681">
    <property type="entry name" value="Neg-reg_MecA"/>
</dbReference>
<comment type="similarity">
    <text evidence="1">Belongs to the MecA family.</text>
</comment>
<evidence type="ECO:0000313" key="2">
    <source>
        <dbReference type="EMBL" id="CUQ77467.1"/>
    </source>
</evidence>
<reference evidence="8 9" key="1">
    <citation type="submission" date="2015-09" db="EMBL/GenBank/DDBJ databases">
        <authorList>
            <consortium name="Pathogen Informatics"/>
        </authorList>
    </citation>
    <scope>NUCLEOTIDE SEQUENCE [LARGE SCALE GENOMIC DNA]</scope>
    <source>
        <strain evidence="2 8">2789STDY5834875</strain>
        <strain evidence="3 9">2789STDY5834878</strain>
    </source>
</reference>
<dbReference type="Proteomes" id="UP000095621">
    <property type="component" value="Unassembled WGS sequence"/>
</dbReference>
<dbReference type="Proteomes" id="UP000285844">
    <property type="component" value="Unassembled WGS sequence"/>
</dbReference>
<dbReference type="Proteomes" id="UP000095780">
    <property type="component" value="Unassembled WGS sequence"/>
</dbReference>
<evidence type="ECO:0000313" key="13">
    <source>
        <dbReference type="Proteomes" id="UP000481964"/>
    </source>
</evidence>
<proteinExistence type="inferred from homology"/>
<dbReference type="RefSeq" id="WP_055215683.1">
    <property type="nucleotide sequence ID" value="NZ_CABIXW010000002.1"/>
</dbReference>
<evidence type="ECO:0000313" key="11">
    <source>
        <dbReference type="Proteomes" id="UP000285201"/>
    </source>
</evidence>
<sequence>MEFKKINDRRFQCRLDEEDLEDNNISLDDFFKNDTDKIHSLLEVIMEEAEKNIGVTLSGEVMSLQLAPQPDHSILLTVSSGKEDLGNMLRKAGESISKAFSKPEKSNVIKNGEGTFKDAPFETFGDSLDKFELPDAQTDELKKTGQKKKASNVIKAGCGVFRLESLNDFEEMCTVSSRTWGITNALYKNKEDDTYYLVLEKGRCSEEKYRSLLNLLMEYSVFDSSKEERVAFIREHYSVVIGSNAINVVKKYM</sequence>
<dbReference type="EMBL" id="QSHM01000003">
    <property type="protein sequence ID" value="RHC14260.1"/>
    <property type="molecule type" value="Genomic_DNA"/>
</dbReference>
<evidence type="ECO:0000256" key="1">
    <source>
        <dbReference type="ARBA" id="ARBA00005397"/>
    </source>
</evidence>
<evidence type="ECO:0000313" key="3">
    <source>
        <dbReference type="EMBL" id="CUQ81642.1"/>
    </source>
</evidence>
<dbReference type="EMBL" id="QROY01000001">
    <property type="protein sequence ID" value="RHL72441.1"/>
    <property type="molecule type" value="Genomic_DNA"/>
</dbReference>
<reference evidence="10 11" key="2">
    <citation type="submission" date="2018-08" db="EMBL/GenBank/DDBJ databases">
        <title>A genome reference for cultivated species of the human gut microbiota.</title>
        <authorList>
            <person name="Zou Y."/>
            <person name="Xue W."/>
            <person name="Luo G."/>
        </authorList>
    </citation>
    <scope>NUCLEOTIDE SEQUENCE [LARGE SCALE GENOMIC DNA]</scope>
    <source>
        <strain evidence="7 11">AF36-7BH</strain>
        <strain evidence="6 10">AM32-2AC</strain>
        <strain evidence="5 12">AM37-3BH</strain>
    </source>
</reference>
<evidence type="ECO:0000313" key="10">
    <source>
        <dbReference type="Proteomes" id="UP000284794"/>
    </source>
</evidence>
<evidence type="ECO:0000313" key="5">
    <source>
        <dbReference type="EMBL" id="RHC14260.1"/>
    </source>
</evidence>
<dbReference type="Proteomes" id="UP000284794">
    <property type="component" value="Unassembled WGS sequence"/>
</dbReference>
<evidence type="ECO:0000313" key="12">
    <source>
        <dbReference type="Proteomes" id="UP000285844"/>
    </source>
</evidence>
<name>A0A174Z6P6_9FIRM</name>
<evidence type="ECO:0000313" key="8">
    <source>
        <dbReference type="Proteomes" id="UP000095621"/>
    </source>
</evidence>
<gene>
    <name evidence="7" type="ORF">DW007_00870</name>
    <name evidence="6" type="ORF">DW811_03860</name>
    <name evidence="5" type="ORF">DW858_04265</name>
    <name evidence="2" type="ORF">ERS852490_01583</name>
    <name evidence="3" type="ORF">ERS852492_00814</name>
    <name evidence="4" type="ORF">GKE48_03145</name>
</gene>
<reference evidence="4 13" key="3">
    <citation type="journal article" date="2019" name="Nat. Med.">
        <title>A library of human gut bacterial isolates paired with longitudinal multiomics data enables mechanistic microbiome research.</title>
        <authorList>
            <person name="Poyet M."/>
            <person name="Groussin M."/>
            <person name="Gibbons S.M."/>
            <person name="Avila-Pacheco J."/>
            <person name="Jiang X."/>
            <person name="Kearney S.M."/>
            <person name="Perrotta A.R."/>
            <person name="Berdy B."/>
            <person name="Zhao S."/>
            <person name="Lieberman T.D."/>
            <person name="Swanson P.K."/>
            <person name="Smith M."/>
            <person name="Roesemann S."/>
            <person name="Alexander J.E."/>
            <person name="Rich S.A."/>
            <person name="Livny J."/>
            <person name="Vlamakis H."/>
            <person name="Clish C."/>
            <person name="Bullock K."/>
            <person name="Deik A."/>
            <person name="Scott J."/>
            <person name="Pierce K.A."/>
            <person name="Xavier R.J."/>
            <person name="Alm E.J."/>
        </authorList>
    </citation>
    <scope>NUCLEOTIDE SEQUENCE [LARGE SCALE GENOMIC DNA]</scope>
    <source>
        <strain evidence="4 13">BIOML-A1</strain>
    </source>
</reference>
<dbReference type="EMBL" id="CZBU01000003">
    <property type="protein sequence ID" value="CUQ77467.1"/>
    <property type="molecule type" value="Genomic_DNA"/>
</dbReference>
<protein>
    <submittedName>
        <fullName evidence="3 5">Adaptor protein</fullName>
    </submittedName>
</protein>
<evidence type="ECO:0000313" key="6">
    <source>
        <dbReference type="EMBL" id="RHD10193.1"/>
    </source>
</evidence>
<dbReference type="EMBL" id="WKRD01000002">
    <property type="protein sequence ID" value="MSC56452.1"/>
    <property type="molecule type" value="Genomic_DNA"/>
</dbReference>